<feature type="signal peptide" evidence="1">
    <location>
        <begin position="1"/>
        <end position="16"/>
    </location>
</feature>
<feature type="domain" description="FecR protein" evidence="2">
    <location>
        <begin position="50"/>
        <end position="137"/>
    </location>
</feature>
<protein>
    <recommendedName>
        <fullName evidence="2">FecR protein domain-containing protein</fullName>
    </recommendedName>
</protein>
<dbReference type="PANTHER" id="PTHR38731">
    <property type="entry name" value="LIPL45-RELATED LIPOPROTEIN-RELATED"/>
    <property type="match status" value="1"/>
</dbReference>
<sequence length="140" mass="15106">MKLFLMVLFLALALNAEEVAIVKSVEGVATLKSNAKVVSLTKGAKLSSKDVIMTENDSKVVVIFNDNSSLVLGSNSIFSIDKYIFKPIEKEYAFDLSLTKGSVSFESGKIGEVAPENFQLKTPEGVVGIRGTKFLVKVKG</sequence>
<dbReference type="KEGG" id="saqt:GJV85_08205"/>
<dbReference type="PANTHER" id="PTHR38731:SF1">
    <property type="entry name" value="FECR PROTEIN DOMAIN-CONTAINING PROTEIN"/>
    <property type="match status" value="1"/>
</dbReference>
<dbReference type="Gene3D" id="2.60.120.1440">
    <property type="match status" value="1"/>
</dbReference>
<accession>A0A975B0X9</accession>
<keyword evidence="4" id="KW-1185">Reference proteome</keyword>
<dbReference type="EMBL" id="CP046072">
    <property type="protein sequence ID" value="QSZ42093.1"/>
    <property type="molecule type" value="Genomic_DNA"/>
</dbReference>
<organism evidence="3 4">
    <name type="scientific">Sulfurimonas aquatica</name>
    <dbReference type="NCBI Taxonomy" id="2672570"/>
    <lineage>
        <taxon>Bacteria</taxon>
        <taxon>Pseudomonadati</taxon>
        <taxon>Campylobacterota</taxon>
        <taxon>Epsilonproteobacteria</taxon>
        <taxon>Campylobacterales</taxon>
        <taxon>Sulfurimonadaceae</taxon>
        <taxon>Sulfurimonas</taxon>
    </lineage>
</organism>
<feature type="chain" id="PRO_5038145073" description="FecR protein domain-containing protein" evidence="1">
    <location>
        <begin position="17"/>
        <end position="140"/>
    </location>
</feature>
<dbReference type="Pfam" id="PF04773">
    <property type="entry name" value="FecR"/>
    <property type="match status" value="1"/>
</dbReference>
<name>A0A975B0X9_9BACT</name>
<evidence type="ECO:0000256" key="1">
    <source>
        <dbReference type="SAM" id="SignalP"/>
    </source>
</evidence>
<evidence type="ECO:0000313" key="3">
    <source>
        <dbReference type="EMBL" id="QSZ42093.1"/>
    </source>
</evidence>
<proteinExistence type="predicted"/>
<reference evidence="3" key="2">
    <citation type="submission" date="2021-04" db="EMBL/GenBank/DDBJ databases">
        <title>Isolation and characterization of a novel species of the genus Sulfurimonas.</title>
        <authorList>
            <person name="Fukui M."/>
        </authorList>
    </citation>
    <scope>NUCLEOTIDE SEQUENCE</scope>
    <source>
        <strain evidence="3">H1576</strain>
    </source>
</reference>
<evidence type="ECO:0000259" key="2">
    <source>
        <dbReference type="Pfam" id="PF04773"/>
    </source>
</evidence>
<dbReference type="Proteomes" id="UP000671852">
    <property type="component" value="Chromosome"/>
</dbReference>
<keyword evidence="1" id="KW-0732">Signal</keyword>
<dbReference type="InterPro" id="IPR006860">
    <property type="entry name" value="FecR"/>
</dbReference>
<evidence type="ECO:0000313" key="4">
    <source>
        <dbReference type="Proteomes" id="UP000671852"/>
    </source>
</evidence>
<reference evidence="3" key="1">
    <citation type="submission" date="2019-11" db="EMBL/GenBank/DDBJ databases">
        <authorList>
            <person name="Kojima H."/>
        </authorList>
    </citation>
    <scope>NUCLEOTIDE SEQUENCE</scope>
    <source>
        <strain evidence="3">H1576</strain>
    </source>
</reference>
<dbReference type="AlphaFoldDB" id="A0A975B0X9"/>
<gene>
    <name evidence="3" type="ORF">GJV85_08205</name>
</gene>
<dbReference type="RefSeq" id="WP_207560908.1">
    <property type="nucleotide sequence ID" value="NZ_CP046072.1"/>
</dbReference>